<evidence type="ECO:0000313" key="11">
    <source>
        <dbReference type="Proteomes" id="UP000440732"/>
    </source>
</evidence>
<name>A0A6A3SGL9_9STRA</name>
<dbReference type="Proteomes" id="UP000440732">
    <property type="component" value="Unassembled WGS sequence"/>
</dbReference>
<dbReference type="EMBL" id="QXFY01000762">
    <property type="protein sequence ID" value="KAE9336213.1"/>
    <property type="molecule type" value="Genomic_DNA"/>
</dbReference>
<evidence type="ECO:0000313" key="4">
    <source>
        <dbReference type="EMBL" id="KAE9145350.1"/>
    </source>
</evidence>
<evidence type="ECO:0000313" key="2">
    <source>
        <dbReference type="EMBL" id="KAE9013007.1"/>
    </source>
</evidence>
<gene>
    <name evidence="6" type="ORF">PF001_g8869</name>
    <name evidence="5" type="ORF">PF002_g9792</name>
    <name evidence="4" type="ORF">PF006_g9792</name>
    <name evidence="3" type="ORF">PF007_g9605</name>
    <name evidence="7" type="ORF">PF008_g13126</name>
    <name evidence="1" type="ORF">PF009_g10663</name>
    <name evidence="2" type="ORF">PF011_g8668</name>
</gene>
<dbReference type="Proteomes" id="UP000429523">
    <property type="component" value="Unassembled WGS sequence"/>
</dbReference>
<protein>
    <submittedName>
        <fullName evidence="3">Uncharacterized protein</fullName>
    </submittedName>
</protein>
<evidence type="ECO:0000313" key="12">
    <source>
        <dbReference type="Proteomes" id="UP000441208"/>
    </source>
</evidence>
<dbReference type="Proteomes" id="UP000486351">
    <property type="component" value="Unassembled WGS sequence"/>
</dbReference>
<dbReference type="AlphaFoldDB" id="A0A6A3SGL9"/>
<dbReference type="EMBL" id="QXGA01000477">
    <property type="protein sequence ID" value="KAE9145350.1"/>
    <property type="molecule type" value="Genomic_DNA"/>
</dbReference>
<evidence type="ECO:0000313" key="7">
    <source>
        <dbReference type="EMBL" id="KAE9336213.1"/>
    </source>
</evidence>
<dbReference type="Proteomes" id="UP000440367">
    <property type="component" value="Unassembled WGS sequence"/>
</dbReference>
<sequence>MMADEEPRSLQQVVHVCDRVRCTDWMELDKALHGSEGLYGSAVDVFPVLFRSSDRRVNMNKARAWWNKR</sequence>
<dbReference type="Proteomes" id="UP000460718">
    <property type="component" value="Unassembled WGS sequence"/>
</dbReference>
<dbReference type="Proteomes" id="UP000441208">
    <property type="component" value="Unassembled WGS sequence"/>
</dbReference>
<evidence type="ECO:0000313" key="6">
    <source>
        <dbReference type="EMBL" id="KAE9313174.1"/>
    </source>
</evidence>
<dbReference type="EMBL" id="QXFZ01000435">
    <property type="protein sequence ID" value="KAE9116590.1"/>
    <property type="molecule type" value="Genomic_DNA"/>
</dbReference>
<dbReference type="EMBL" id="QXFW01000413">
    <property type="protein sequence ID" value="KAE9013007.1"/>
    <property type="molecule type" value="Genomic_DNA"/>
</dbReference>
<dbReference type="Proteomes" id="UP000437068">
    <property type="component" value="Unassembled WGS sequence"/>
</dbReference>
<evidence type="ECO:0000313" key="9">
    <source>
        <dbReference type="Proteomes" id="UP000437068"/>
    </source>
</evidence>
<accession>A0A6A3SGL9</accession>
<evidence type="ECO:0000313" key="13">
    <source>
        <dbReference type="Proteomes" id="UP000460718"/>
    </source>
</evidence>
<evidence type="ECO:0000313" key="1">
    <source>
        <dbReference type="EMBL" id="KAE8939493.1"/>
    </source>
</evidence>
<evidence type="ECO:0000313" key="5">
    <source>
        <dbReference type="EMBL" id="KAE9240360.1"/>
    </source>
</evidence>
<proteinExistence type="predicted"/>
<dbReference type="EMBL" id="QXGF01000485">
    <property type="protein sequence ID" value="KAE8939493.1"/>
    <property type="molecule type" value="Genomic_DNA"/>
</dbReference>
<organism evidence="3 12">
    <name type="scientific">Phytophthora fragariae</name>
    <dbReference type="NCBI Taxonomy" id="53985"/>
    <lineage>
        <taxon>Eukaryota</taxon>
        <taxon>Sar</taxon>
        <taxon>Stramenopiles</taxon>
        <taxon>Oomycota</taxon>
        <taxon>Peronosporomycetes</taxon>
        <taxon>Peronosporales</taxon>
        <taxon>Peronosporaceae</taxon>
        <taxon>Phytophthora</taxon>
    </lineage>
</organism>
<evidence type="ECO:0000313" key="10">
    <source>
        <dbReference type="Proteomes" id="UP000440367"/>
    </source>
</evidence>
<evidence type="ECO:0000313" key="14">
    <source>
        <dbReference type="Proteomes" id="UP000486351"/>
    </source>
</evidence>
<comment type="caution">
    <text evidence="3">The sequence shown here is derived from an EMBL/GenBank/DDBJ whole genome shotgun (WGS) entry which is preliminary data.</text>
</comment>
<dbReference type="EMBL" id="QXGE01000413">
    <property type="protein sequence ID" value="KAE9313174.1"/>
    <property type="molecule type" value="Genomic_DNA"/>
</dbReference>
<evidence type="ECO:0000313" key="3">
    <source>
        <dbReference type="EMBL" id="KAE9116590.1"/>
    </source>
</evidence>
<dbReference type="EMBL" id="QXGD01000414">
    <property type="protein sequence ID" value="KAE9240360.1"/>
    <property type="molecule type" value="Genomic_DNA"/>
</dbReference>
<reference evidence="8 9" key="1">
    <citation type="submission" date="2018-08" db="EMBL/GenBank/DDBJ databases">
        <title>Genomic investigation of the strawberry pathogen Phytophthora fragariae indicates pathogenicity is determined by transcriptional variation in three key races.</title>
        <authorList>
            <person name="Adams T.M."/>
            <person name="Armitage A.D."/>
            <person name="Sobczyk M.K."/>
            <person name="Bates H.J."/>
            <person name="Dunwell J.M."/>
            <person name="Nellist C.F."/>
            <person name="Harrison R.J."/>
        </authorList>
    </citation>
    <scope>NUCLEOTIDE SEQUENCE [LARGE SCALE GENOMIC DNA]</scope>
    <source>
        <strain evidence="6 9">A4</strain>
        <strain evidence="5 10">BC-1</strain>
        <strain evidence="4 11">NOV-5</strain>
        <strain evidence="3 12">NOV-71</strain>
        <strain evidence="7 14">NOV-77</strain>
        <strain evidence="1 8">NOV-9</strain>
        <strain evidence="2 13">SCRP245</strain>
    </source>
</reference>
<evidence type="ECO:0000313" key="8">
    <source>
        <dbReference type="Proteomes" id="UP000429523"/>
    </source>
</evidence>